<comment type="caution">
    <text evidence="2">The sequence shown here is derived from an EMBL/GenBank/DDBJ whole genome shotgun (WGS) entry which is preliminary data.</text>
</comment>
<evidence type="ECO:0000256" key="1">
    <source>
        <dbReference type="SAM" id="MobiDB-lite"/>
    </source>
</evidence>
<gene>
    <name evidence="2" type="ORF">CEXT_731071</name>
</gene>
<keyword evidence="3" id="KW-1185">Reference proteome</keyword>
<dbReference type="EMBL" id="BPLR01015245">
    <property type="protein sequence ID" value="GIY74665.1"/>
    <property type="molecule type" value="Genomic_DNA"/>
</dbReference>
<feature type="region of interest" description="Disordered" evidence="1">
    <location>
        <begin position="1"/>
        <end position="21"/>
    </location>
</feature>
<protein>
    <submittedName>
        <fullName evidence="2">Uncharacterized protein</fullName>
    </submittedName>
</protein>
<evidence type="ECO:0000313" key="2">
    <source>
        <dbReference type="EMBL" id="GIY74665.1"/>
    </source>
</evidence>
<sequence>MKAFFGQTYSLPSRNAANSPVQPPRPLCIFCCGSLYCPSLFYDRRRVNRFWDDVRFVYDARNPLWLISRFVNMRRRLRDLELINWGSRLVSDI</sequence>
<accession>A0AAV4VW44</accession>
<feature type="compositionally biased region" description="Polar residues" evidence="1">
    <location>
        <begin position="7"/>
        <end position="20"/>
    </location>
</feature>
<organism evidence="2 3">
    <name type="scientific">Caerostris extrusa</name>
    <name type="common">Bark spider</name>
    <name type="synonym">Caerostris bankana</name>
    <dbReference type="NCBI Taxonomy" id="172846"/>
    <lineage>
        <taxon>Eukaryota</taxon>
        <taxon>Metazoa</taxon>
        <taxon>Ecdysozoa</taxon>
        <taxon>Arthropoda</taxon>
        <taxon>Chelicerata</taxon>
        <taxon>Arachnida</taxon>
        <taxon>Araneae</taxon>
        <taxon>Araneomorphae</taxon>
        <taxon>Entelegynae</taxon>
        <taxon>Araneoidea</taxon>
        <taxon>Araneidae</taxon>
        <taxon>Caerostris</taxon>
    </lineage>
</organism>
<name>A0AAV4VW44_CAEEX</name>
<proteinExistence type="predicted"/>
<evidence type="ECO:0000313" key="3">
    <source>
        <dbReference type="Proteomes" id="UP001054945"/>
    </source>
</evidence>
<dbReference type="AlphaFoldDB" id="A0AAV4VW44"/>
<reference evidence="2 3" key="1">
    <citation type="submission" date="2021-06" db="EMBL/GenBank/DDBJ databases">
        <title>Caerostris extrusa draft genome.</title>
        <authorList>
            <person name="Kono N."/>
            <person name="Arakawa K."/>
        </authorList>
    </citation>
    <scope>NUCLEOTIDE SEQUENCE [LARGE SCALE GENOMIC DNA]</scope>
</reference>
<dbReference type="Proteomes" id="UP001054945">
    <property type="component" value="Unassembled WGS sequence"/>
</dbReference>